<dbReference type="SUPFAM" id="SSF53167">
    <property type="entry name" value="Purine and uridine phosphorylases"/>
    <property type="match status" value="1"/>
</dbReference>
<feature type="domain" description="Nucleoside phosphorylase" evidence="1">
    <location>
        <begin position="12"/>
        <end position="47"/>
    </location>
</feature>
<gene>
    <name evidence="2" type="ORF">HINF_LOCUS15013</name>
</gene>
<dbReference type="Gene3D" id="3.40.50.1580">
    <property type="entry name" value="Nucleoside phosphorylase domain"/>
    <property type="match status" value="1"/>
</dbReference>
<dbReference type="InterPro" id="IPR000845">
    <property type="entry name" value="Nucleoside_phosphorylase_d"/>
</dbReference>
<dbReference type="InterPro" id="IPR035994">
    <property type="entry name" value="Nucleoside_phosphorylase_sf"/>
</dbReference>
<proteinExistence type="predicted"/>
<evidence type="ECO:0000313" key="2">
    <source>
        <dbReference type="EMBL" id="CAL5996969.1"/>
    </source>
</evidence>
<dbReference type="Proteomes" id="UP001642409">
    <property type="component" value="Unassembled WGS sequence"/>
</dbReference>
<accession>A0ABP1HLB7</accession>
<evidence type="ECO:0000313" key="3">
    <source>
        <dbReference type="Proteomes" id="UP001642409"/>
    </source>
</evidence>
<reference evidence="2 3" key="1">
    <citation type="submission" date="2024-07" db="EMBL/GenBank/DDBJ databases">
        <authorList>
            <person name="Akdeniz Z."/>
        </authorList>
    </citation>
    <scope>NUCLEOTIDE SEQUENCE [LARGE SCALE GENOMIC DNA]</scope>
</reference>
<sequence length="115" mass="13338">MKHSILEFTPEAQCGEMEGAAVVQACLQIKMDYCIVRVISDAEDSDARITISFVISCGCRMFWYSEECGRNYVKYVSNSYISYRKYETKVWNYKFKQQCLVTDANIYNQYKTGAV</sequence>
<organism evidence="2 3">
    <name type="scientific">Hexamita inflata</name>
    <dbReference type="NCBI Taxonomy" id="28002"/>
    <lineage>
        <taxon>Eukaryota</taxon>
        <taxon>Metamonada</taxon>
        <taxon>Diplomonadida</taxon>
        <taxon>Hexamitidae</taxon>
        <taxon>Hexamitinae</taxon>
        <taxon>Hexamita</taxon>
    </lineage>
</organism>
<dbReference type="Pfam" id="PF01048">
    <property type="entry name" value="PNP_UDP_1"/>
    <property type="match status" value="1"/>
</dbReference>
<protein>
    <submittedName>
        <fullName evidence="2">5'-methylthioadenosine_nucleosidase / S-adenosylhomocysteine nucleosidase</fullName>
    </submittedName>
</protein>
<keyword evidence="3" id="KW-1185">Reference proteome</keyword>
<name>A0ABP1HLB7_9EUKA</name>
<dbReference type="EMBL" id="CAXDID020000036">
    <property type="protein sequence ID" value="CAL5996969.1"/>
    <property type="molecule type" value="Genomic_DNA"/>
</dbReference>
<evidence type="ECO:0000259" key="1">
    <source>
        <dbReference type="Pfam" id="PF01048"/>
    </source>
</evidence>
<comment type="caution">
    <text evidence="2">The sequence shown here is derived from an EMBL/GenBank/DDBJ whole genome shotgun (WGS) entry which is preliminary data.</text>
</comment>